<evidence type="ECO:0000256" key="2">
    <source>
        <dbReference type="ARBA" id="ARBA00022670"/>
    </source>
</evidence>
<accession>A0A7X9XCL6</accession>
<dbReference type="InterPro" id="IPR052062">
    <property type="entry name" value="Murein_DD/LD_carboxypeptidase"/>
</dbReference>
<evidence type="ECO:0000313" key="9">
    <source>
        <dbReference type="Proteomes" id="UP000576082"/>
    </source>
</evidence>
<evidence type="ECO:0000256" key="1">
    <source>
        <dbReference type="ARBA" id="ARBA00007074"/>
    </source>
</evidence>
<proteinExistence type="inferred from homology"/>
<dbReference type="PANTHER" id="PTHR47360:SF1">
    <property type="entry name" value="ENDOPEPTIDASE NLPC-RELATED"/>
    <property type="match status" value="1"/>
</dbReference>
<dbReference type="GO" id="GO:0006508">
    <property type="term" value="P:proteolysis"/>
    <property type="evidence" value="ECO:0007669"/>
    <property type="project" value="UniProtKB-KW"/>
</dbReference>
<keyword evidence="3 6" id="KW-0732">Signal</keyword>
<feature type="signal peptide" evidence="6">
    <location>
        <begin position="1"/>
        <end position="22"/>
    </location>
</feature>
<dbReference type="PANTHER" id="PTHR47360">
    <property type="entry name" value="MUREIN DD-ENDOPEPTIDASE MEPS/MUREIN LD-CARBOXYPEPTIDASE"/>
    <property type="match status" value="1"/>
</dbReference>
<evidence type="ECO:0000256" key="4">
    <source>
        <dbReference type="ARBA" id="ARBA00022801"/>
    </source>
</evidence>
<protein>
    <submittedName>
        <fullName evidence="8">C40 family peptidase</fullName>
    </submittedName>
</protein>
<evidence type="ECO:0000259" key="7">
    <source>
        <dbReference type="PROSITE" id="PS51935"/>
    </source>
</evidence>
<keyword evidence="9" id="KW-1185">Reference proteome</keyword>
<dbReference type="Pfam" id="PF00877">
    <property type="entry name" value="NLPC_P60"/>
    <property type="match status" value="1"/>
</dbReference>
<dbReference type="GO" id="GO:0008234">
    <property type="term" value="F:cysteine-type peptidase activity"/>
    <property type="evidence" value="ECO:0007669"/>
    <property type="project" value="UniProtKB-KW"/>
</dbReference>
<dbReference type="Proteomes" id="UP000576082">
    <property type="component" value="Unassembled WGS sequence"/>
</dbReference>
<dbReference type="InterPro" id="IPR038765">
    <property type="entry name" value="Papain-like_cys_pep_sf"/>
</dbReference>
<keyword evidence="2" id="KW-0645">Protease</keyword>
<dbReference type="PROSITE" id="PS51257">
    <property type="entry name" value="PROKAR_LIPOPROTEIN"/>
    <property type="match status" value="1"/>
</dbReference>
<feature type="chain" id="PRO_5030747815" evidence="6">
    <location>
        <begin position="23"/>
        <end position="167"/>
    </location>
</feature>
<evidence type="ECO:0000256" key="5">
    <source>
        <dbReference type="ARBA" id="ARBA00022807"/>
    </source>
</evidence>
<evidence type="ECO:0000313" key="8">
    <source>
        <dbReference type="EMBL" id="NME71860.1"/>
    </source>
</evidence>
<comment type="caution">
    <text evidence="8">The sequence shown here is derived from an EMBL/GenBank/DDBJ whole genome shotgun (WGS) entry which is preliminary data.</text>
</comment>
<dbReference type="EMBL" id="JABANE010000118">
    <property type="protein sequence ID" value="NME71860.1"/>
    <property type="molecule type" value="Genomic_DNA"/>
</dbReference>
<evidence type="ECO:0000256" key="6">
    <source>
        <dbReference type="SAM" id="SignalP"/>
    </source>
</evidence>
<dbReference type="PROSITE" id="PS51935">
    <property type="entry name" value="NLPC_P60"/>
    <property type="match status" value="1"/>
</dbReference>
<keyword evidence="4" id="KW-0378">Hydrolase</keyword>
<dbReference type="SUPFAM" id="SSF54001">
    <property type="entry name" value="Cysteine proteinases"/>
    <property type="match status" value="1"/>
</dbReference>
<comment type="similarity">
    <text evidence="1">Belongs to the peptidase C40 family.</text>
</comment>
<keyword evidence="5" id="KW-0788">Thiol protease</keyword>
<dbReference type="RefSeq" id="WP_169660061.1">
    <property type="nucleotide sequence ID" value="NZ_JABANE010000118.1"/>
</dbReference>
<evidence type="ECO:0000256" key="3">
    <source>
        <dbReference type="ARBA" id="ARBA00022729"/>
    </source>
</evidence>
<dbReference type="InterPro" id="IPR000064">
    <property type="entry name" value="NLP_P60_dom"/>
</dbReference>
<feature type="domain" description="NlpC/P60" evidence="7">
    <location>
        <begin position="40"/>
        <end position="166"/>
    </location>
</feature>
<sequence>MNQRIKIIISICLSLFMMSCGGGTSSEEGRSSNDDGKSQTEKAELAVVTARDFIGTPYKSGGNSKDGIDASGLTMMSWEASGVKLARISREQARQGVHVNKEEAQSGDLIFFSQRKGSDQVSNCGIVSKVTKQGFNFIYTSPKDGVKEVAYSPYWKDRLVDIRRLGE</sequence>
<dbReference type="Gene3D" id="3.90.1720.10">
    <property type="entry name" value="endopeptidase domain like (from Nostoc punctiforme)"/>
    <property type="match status" value="1"/>
</dbReference>
<dbReference type="AlphaFoldDB" id="A0A7X9XCL6"/>
<name>A0A7X9XCL6_9BACT</name>
<organism evidence="8 9">
    <name type="scientific">Flammeovirga aprica JL-4</name>
    <dbReference type="NCBI Taxonomy" id="694437"/>
    <lineage>
        <taxon>Bacteria</taxon>
        <taxon>Pseudomonadati</taxon>
        <taxon>Bacteroidota</taxon>
        <taxon>Cytophagia</taxon>
        <taxon>Cytophagales</taxon>
        <taxon>Flammeovirgaceae</taxon>
        <taxon>Flammeovirga</taxon>
    </lineage>
</organism>
<reference evidence="8 9" key="1">
    <citation type="submission" date="2020-04" db="EMBL/GenBank/DDBJ databases">
        <title>Flammeovirga sp. SR4, a novel species isolated from seawater.</title>
        <authorList>
            <person name="Wang X."/>
        </authorList>
    </citation>
    <scope>NUCLEOTIDE SEQUENCE [LARGE SCALE GENOMIC DNA]</scope>
    <source>
        <strain evidence="8 9">ATCC 23126</strain>
    </source>
</reference>
<gene>
    <name evidence="8" type="ORF">HHU12_28095</name>
</gene>